<evidence type="ECO:0008006" key="3">
    <source>
        <dbReference type="Google" id="ProtNLM"/>
    </source>
</evidence>
<sequence>MEGRFVSRPRKESALLLAAVLALTGCSTPTPGEAVPSATIGLHPGKNPTARELCRLLTPADFPVQGQLVPGSPKVEEKFSPSCMYQLKTGGVGELFTGGIVFVPEVTLSQDYFSNRKEERIGGRRVALGRGDLAGEASSCGAIFDSAVGLWSIELSDLSAPNRDGCASARHVAERVIPRVP</sequence>
<dbReference type="PROSITE" id="PS51257">
    <property type="entry name" value="PROKAR_LIPOPROTEIN"/>
    <property type="match status" value="1"/>
</dbReference>
<proteinExistence type="predicted"/>
<name>A0ABP7R7A9_9PSEU</name>
<evidence type="ECO:0000313" key="2">
    <source>
        <dbReference type="Proteomes" id="UP001501747"/>
    </source>
</evidence>
<dbReference type="InterPro" id="IPR024520">
    <property type="entry name" value="DUF3558"/>
</dbReference>
<dbReference type="EMBL" id="BAABAL010000005">
    <property type="protein sequence ID" value="GAA3993395.1"/>
    <property type="molecule type" value="Genomic_DNA"/>
</dbReference>
<protein>
    <recommendedName>
        <fullName evidence="3">DUF3558 domain-containing protein</fullName>
    </recommendedName>
</protein>
<keyword evidence="2" id="KW-1185">Reference proteome</keyword>
<evidence type="ECO:0000313" key="1">
    <source>
        <dbReference type="EMBL" id="GAA3993395.1"/>
    </source>
</evidence>
<reference evidence="2" key="1">
    <citation type="journal article" date="2019" name="Int. J. Syst. Evol. Microbiol.">
        <title>The Global Catalogue of Microorganisms (GCM) 10K type strain sequencing project: providing services to taxonomists for standard genome sequencing and annotation.</title>
        <authorList>
            <consortium name="The Broad Institute Genomics Platform"/>
            <consortium name="The Broad Institute Genome Sequencing Center for Infectious Disease"/>
            <person name="Wu L."/>
            <person name="Ma J."/>
        </authorList>
    </citation>
    <scope>NUCLEOTIDE SEQUENCE [LARGE SCALE GENOMIC DNA]</scope>
    <source>
        <strain evidence="2">JCM 17342</strain>
    </source>
</reference>
<dbReference type="RefSeq" id="WP_344871409.1">
    <property type="nucleotide sequence ID" value="NZ_BAABAL010000005.1"/>
</dbReference>
<organism evidence="1 2">
    <name type="scientific">Allokutzneria multivorans</name>
    <dbReference type="NCBI Taxonomy" id="1142134"/>
    <lineage>
        <taxon>Bacteria</taxon>
        <taxon>Bacillati</taxon>
        <taxon>Actinomycetota</taxon>
        <taxon>Actinomycetes</taxon>
        <taxon>Pseudonocardiales</taxon>
        <taxon>Pseudonocardiaceae</taxon>
        <taxon>Allokutzneria</taxon>
    </lineage>
</organism>
<gene>
    <name evidence="1" type="ORF">GCM10022247_10930</name>
</gene>
<dbReference type="Pfam" id="PF12079">
    <property type="entry name" value="DUF3558"/>
    <property type="match status" value="1"/>
</dbReference>
<comment type="caution">
    <text evidence="1">The sequence shown here is derived from an EMBL/GenBank/DDBJ whole genome shotgun (WGS) entry which is preliminary data.</text>
</comment>
<accession>A0ABP7R7A9</accession>
<dbReference type="Proteomes" id="UP001501747">
    <property type="component" value="Unassembled WGS sequence"/>
</dbReference>